<evidence type="ECO:0000259" key="9">
    <source>
        <dbReference type="Pfam" id="PF12704"/>
    </source>
</evidence>
<keyword evidence="4 7" id="KW-1133">Transmembrane helix</keyword>
<dbReference type="InterPro" id="IPR025857">
    <property type="entry name" value="MacB_PCD"/>
</dbReference>
<evidence type="ECO:0000313" key="10">
    <source>
        <dbReference type="EMBL" id="MBC8584034.1"/>
    </source>
</evidence>
<dbReference type="GO" id="GO:0022857">
    <property type="term" value="F:transmembrane transporter activity"/>
    <property type="evidence" value="ECO:0007669"/>
    <property type="project" value="TreeGrafter"/>
</dbReference>
<comment type="caution">
    <text evidence="10">The sequence shown here is derived from an EMBL/GenBank/DDBJ whole genome shotgun (WGS) entry which is preliminary data.</text>
</comment>
<dbReference type="InterPro" id="IPR050250">
    <property type="entry name" value="Macrolide_Exporter_MacB"/>
</dbReference>
<dbReference type="RefSeq" id="WP_262393891.1">
    <property type="nucleotide sequence ID" value="NZ_JACRTD010000001.1"/>
</dbReference>
<feature type="domain" description="ABC3 transporter permease C-terminal" evidence="8">
    <location>
        <begin position="302"/>
        <end position="415"/>
    </location>
</feature>
<dbReference type="InterPro" id="IPR003838">
    <property type="entry name" value="ABC3_permease_C"/>
</dbReference>
<accession>A0A926EPL9</accession>
<evidence type="ECO:0000256" key="7">
    <source>
        <dbReference type="SAM" id="Phobius"/>
    </source>
</evidence>
<name>A0A926EPL9_9FIRM</name>
<feature type="transmembrane region" description="Helical" evidence="7">
    <location>
        <begin position="21"/>
        <end position="42"/>
    </location>
</feature>
<feature type="transmembrane region" description="Helical" evidence="7">
    <location>
        <begin position="385"/>
        <end position="405"/>
    </location>
</feature>
<evidence type="ECO:0000313" key="11">
    <source>
        <dbReference type="Proteomes" id="UP000623678"/>
    </source>
</evidence>
<dbReference type="Pfam" id="PF12704">
    <property type="entry name" value="MacB_PCD"/>
    <property type="match status" value="1"/>
</dbReference>
<evidence type="ECO:0000256" key="6">
    <source>
        <dbReference type="ARBA" id="ARBA00038076"/>
    </source>
</evidence>
<keyword evidence="2" id="KW-1003">Cell membrane</keyword>
<evidence type="ECO:0000259" key="8">
    <source>
        <dbReference type="Pfam" id="PF02687"/>
    </source>
</evidence>
<dbReference type="GO" id="GO:0005886">
    <property type="term" value="C:plasma membrane"/>
    <property type="evidence" value="ECO:0007669"/>
    <property type="project" value="UniProtKB-SubCell"/>
</dbReference>
<feature type="transmembrane region" description="Helical" evidence="7">
    <location>
        <begin position="342"/>
        <end position="365"/>
    </location>
</feature>
<dbReference type="PANTHER" id="PTHR30572:SF4">
    <property type="entry name" value="ABC TRANSPORTER PERMEASE YTRF"/>
    <property type="match status" value="1"/>
</dbReference>
<organism evidence="10 11">
    <name type="scientific">Youxingia wuxianensis</name>
    <dbReference type="NCBI Taxonomy" id="2763678"/>
    <lineage>
        <taxon>Bacteria</taxon>
        <taxon>Bacillati</taxon>
        <taxon>Bacillota</taxon>
        <taxon>Clostridia</taxon>
        <taxon>Eubacteriales</taxon>
        <taxon>Oscillospiraceae</taxon>
        <taxon>Youxingia</taxon>
    </lineage>
</organism>
<evidence type="ECO:0000256" key="2">
    <source>
        <dbReference type="ARBA" id="ARBA00022475"/>
    </source>
</evidence>
<comment type="similarity">
    <text evidence="6">Belongs to the ABC-4 integral membrane protein family.</text>
</comment>
<evidence type="ECO:0000256" key="5">
    <source>
        <dbReference type="ARBA" id="ARBA00023136"/>
    </source>
</evidence>
<protein>
    <submittedName>
        <fullName evidence="10">ABC transporter permease</fullName>
    </submittedName>
</protein>
<comment type="subcellular location">
    <subcellularLocation>
        <location evidence="1">Cell membrane</location>
        <topology evidence="1">Multi-pass membrane protein</topology>
    </subcellularLocation>
</comment>
<dbReference type="Pfam" id="PF02687">
    <property type="entry name" value="FtsX"/>
    <property type="match status" value="1"/>
</dbReference>
<evidence type="ECO:0000256" key="1">
    <source>
        <dbReference type="ARBA" id="ARBA00004651"/>
    </source>
</evidence>
<dbReference type="PANTHER" id="PTHR30572">
    <property type="entry name" value="MEMBRANE COMPONENT OF TRANSPORTER-RELATED"/>
    <property type="match status" value="1"/>
</dbReference>
<feature type="domain" description="MacB-like periplasmic core" evidence="9">
    <location>
        <begin position="22"/>
        <end position="259"/>
    </location>
</feature>
<evidence type="ECO:0000256" key="4">
    <source>
        <dbReference type="ARBA" id="ARBA00022989"/>
    </source>
</evidence>
<dbReference type="EMBL" id="JACRTD010000001">
    <property type="protein sequence ID" value="MBC8584034.1"/>
    <property type="molecule type" value="Genomic_DNA"/>
</dbReference>
<gene>
    <name evidence="10" type="ORF">H8705_00335</name>
</gene>
<keyword evidence="5 7" id="KW-0472">Membrane</keyword>
<proteinExistence type="inferred from homology"/>
<evidence type="ECO:0000256" key="3">
    <source>
        <dbReference type="ARBA" id="ARBA00022692"/>
    </source>
</evidence>
<sequence length="422" mass="45777">MYLKENISLAIMGLKANKMRALLTMLGIIIGISSVITIVTVGDAMTNSVTSVLNDMGANSIQIMISDKPDEHGNTNYTRAWEDSDMITDEMMELYTEAFGDKIHAYAVTTNLGNGQAMNGRNEANGYVIGTNAGAIDIQNVDILAGHFLNQREVSGSKYVTVISDRFVEKLFPGITMQEALGKEVKMRLNQGTYTFLVVGVYHYEVTGMMATMTGDTSTSVFIPQTVAQQIAQSDTTGYYAAQIKASSQVTDMEAFAKQTEDYFNRHFYRSNNYVQIRADNMDSMIGQMNSVMGTMSIAIGIIAGISLLVGGIGVMNIMLVSVTERTREIGTRKALGAKNSAIRIQFIVESVIICLIGGLIGILLGTSLGRLGSSLLGFASWPSITIVLVAVSFSMAIGVFFGYYPANKAAKLDPIEALRYE</sequence>
<keyword evidence="3 7" id="KW-0812">Transmembrane</keyword>
<reference evidence="10" key="1">
    <citation type="submission" date="2020-08" db="EMBL/GenBank/DDBJ databases">
        <title>Genome public.</title>
        <authorList>
            <person name="Liu C."/>
            <person name="Sun Q."/>
        </authorList>
    </citation>
    <scope>NUCLEOTIDE SEQUENCE</scope>
    <source>
        <strain evidence="10">NSJ-64</strain>
    </source>
</reference>
<dbReference type="Proteomes" id="UP000623678">
    <property type="component" value="Unassembled WGS sequence"/>
</dbReference>
<keyword evidence="11" id="KW-1185">Reference proteome</keyword>
<dbReference type="AlphaFoldDB" id="A0A926EPL9"/>
<feature type="transmembrane region" description="Helical" evidence="7">
    <location>
        <begin position="298"/>
        <end position="321"/>
    </location>
</feature>